<dbReference type="EMBL" id="JAEDAM010000001">
    <property type="protein sequence ID" value="MBS8121436.1"/>
    <property type="molecule type" value="Genomic_DNA"/>
</dbReference>
<dbReference type="Pfam" id="PF00092">
    <property type="entry name" value="VWA"/>
    <property type="match status" value="1"/>
</dbReference>
<sequence>MTKTILWFTIILSFIFMTGCIDKISITEKSDHWKYQEEVSKSTYNRQGFSNNSGINPSSPGALYDTNTLQENIGFQVGADQDMMLFRDNIEKGHIPSLETITYNGIFSDYHFQQPSGECETMFCPLVDYGQVDNENWIQISLGSNIKDEDFQRPPTNFVLVIDKSGSMGGALSQYYYENTQDYIYESDLCDTQNELYFAPGKKCISQEDKQIFIDDYTEISKQSRMEFAMQAMSKMLDKLREDDRIGIVLYDDSAYIAHELIKVENIDKSSLKKHLKSVRDGGGTNMESGMKKGLSLFDDDMKSGYQNRVLFITDAMPNMGDYSAGGLANMVKDASEDNIYFSFFGVAVDFQQQFVQKIGKFEGNNYFYISDAWEFSQRIVDEFDYNFFPMIFNLKMNIDNEDNIEKVYGLDNHKNELMSINTLFPTPPKTEGHRGSIILLKLKEQIQENINIQVSYKEYTGKEVETSQEIKIDNKPANTSMIKGVNLVKYTDALKESIQERDISILENIKEKLKLKEEIFQGDDKKVFEKEIKTIDKLIKLINNGEQVKQDYNPDRNKRNLEK</sequence>
<dbReference type="RefSeq" id="WP_213347950.1">
    <property type="nucleotide sequence ID" value="NZ_JAEDAM010000001.1"/>
</dbReference>
<name>A0ABS5QJG0_9BACT</name>
<accession>A0ABS5QJG0</accession>
<dbReference type="InterPro" id="IPR051266">
    <property type="entry name" value="CLCR"/>
</dbReference>
<keyword evidence="3" id="KW-1185">Reference proteome</keyword>
<evidence type="ECO:0000259" key="1">
    <source>
        <dbReference type="PROSITE" id="PS50234"/>
    </source>
</evidence>
<dbReference type="PROSITE" id="PS51257">
    <property type="entry name" value="PROKAR_LIPOPROTEIN"/>
    <property type="match status" value="1"/>
</dbReference>
<dbReference type="PANTHER" id="PTHR10579">
    <property type="entry name" value="CALCIUM-ACTIVATED CHLORIDE CHANNEL REGULATOR"/>
    <property type="match status" value="1"/>
</dbReference>
<gene>
    <name evidence="2" type="ORF">VAMP_2n246</name>
</gene>
<protein>
    <submittedName>
        <fullName evidence="2">Cell surface protein</fullName>
    </submittedName>
</protein>
<feature type="domain" description="VWFA" evidence="1">
    <location>
        <begin position="209"/>
        <end position="384"/>
    </location>
</feature>
<evidence type="ECO:0000313" key="3">
    <source>
        <dbReference type="Proteomes" id="UP000680365"/>
    </source>
</evidence>
<dbReference type="InterPro" id="IPR036465">
    <property type="entry name" value="vWFA_dom_sf"/>
</dbReference>
<dbReference type="SUPFAM" id="SSF53300">
    <property type="entry name" value="vWA-like"/>
    <property type="match status" value="1"/>
</dbReference>
<dbReference type="Gene3D" id="3.40.50.410">
    <property type="entry name" value="von Willebrand factor, type A domain"/>
    <property type="match status" value="1"/>
</dbReference>
<dbReference type="SMART" id="SM00327">
    <property type="entry name" value="VWA"/>
    <property type="match status" value="1"/>
</dbReference>
<proteinExistence type="predicted"/>
<reference evidence="2 3" key="1">
    <citation type="journal article" date="2021" name="Nat. Commun.">
        <title>Reductive evolution and unique predatory mode in the CPR bacterium Vampirococcus lugosii.</title>
        <authorList>
            <person name="Moreira D."/>
            <person name="Zivanovic Y."/>
            <person name="Lopez-Archilla A.I."/>
            <person name="Iniesto M."/>
            <person name="Lopez-Garcia P."/>
        </authorList>
    </citation>
    <scope>NUCLEOTIDE SEQUENCE [LARGE SCALE GENOMIC DNA]</scope>
    <source>
        <strain evidence="2">Chiprana</strain>
    </source>
</reference>
<comment type="caution">
    <text evidence="2">The sequence shown here is derived from an EMBL/GenBank/DDBJ whole genome shotgun (WGS) entry which is preliminary data.</text>
</comment>
<dbReference type="InterPro" id="IPR002035">
    <property type="entry name" value="VWF_A"/>
</dbReference>
<evidence type="ECO:0000313" key="2">
    <source>
        <dbReference type="EMBL" id="MBS8121436.1"/>
    </source>
</evidence>
<organism evidence="2 3">
    <name type="scientific">Candidatus Vampirococcus lugosii</name>
    <dbReference type="NCBI Taxonomy" id="2789015"/>
    <lineage>
        <taxon>Bacteria</taxon>
        <taxon>Candidatus Absconditibacteriota</taxon>
        <taxon>Vampirococcus</taxon>
    </lineage>
</organism>
<dbReference type="PROSITE" id="PS50234">
    <property type="entry name" value="VWFA"/>
    <property type="match status" value="1"/>
</dbReference>
<dbReference type="Proteomes" id="UP000680365">
    <property type="component" value="Unassembled WGS sequence"/>
</dbReference>
<dbReference type="PANTHER" id="PTHR10579:SF43">
    <property type="entry name" value="ZINC FINGER (C3HC4-TYPE RING FINGER) FAMILY PROTEIN"/>
    <property type="match status" value="1"/>
</dbReference>